<evidence type="ECO:0000313" key="3">
    <source>
        <dbReference type="Proteomes" id="UP000653099"/>
    </source>
</evidence>
<dbReference type="RefSeq" id="WP_188788518.1">
    <property type="nucleotide sequence ID" value="NZ_BMOC01000028.1"/>
</dbReference>
<name>A0A830ELA0_9EURY</name>
<feature type="transmembrane region" description="Helical" evidence="1">
    <location>
        <begin position="21"/>
        <end position="44"/>
    </location>
</feature>
<feature type="transmembrane region" description="Helical" evidence="1">
    <location>
        <begin position="50"/>
        <end position="74"/>
    </location>
</feature>
<evidence type="ECO:0000313" key="2">
    <source>
        <dbReference type="EMBL" id="GGJ16584.1"/>
    </source>
</evidence>
<reference evidence="2" key="1">
    <citation type="journal article" date="2014" name="Int. J. Syst. Evol. Microbiol.">
        <title>Complete genome sequence of Corynebacterium casei LMG S-19264T (=DSM 44701T), isolated from a smear-ripened cheese.</title>
        <authorList>
            <consortium name="US DOE Joint Genome Institute (JGI-PGF)"/>
            <person name="Walter F."/>
            <person name="Albersmeier A."/>
            <person name="Kalinowski J."/>
            <person name="Ruckert C."/>
        </authorList>
    </citation>
    <scope>NUCLEOTIDE SEQUENCE</scope>
    <source>
        <strain evidence="2">JCM 14359</strain>
    </source>
</reference>
<gene>
    <name evidence="2" type="ORF">GCM10008995_28080</name>
</gene>
<dbReference type="AlphaFoldDB" id="A0A830ELA0"/>
<proteinExistence type="predicted"/>
<sequence length="121" mass="13362">MSPKLAVPLVTPVTLILAPTIYDYVILFQLVGLFGWAVVGYWYYSECPLVLTALLVTIPLIASIHSAGAFWAIFQPTTNFGVTQKVPLVDVEDSRIAEGAVTARDTYFEQTTEETKPVKPR</sequence>
<reference evidence="2" key="2">
    <citation type="submission" date="2020-09" db="EMBL/GenBank/DDBJ databases">
        <authorList>
            <person name="Sun Q."/>
            <person name="Ohkuma M."/>
        </authorList>
    </citation>
    <scope>NUCLEOTIDE SEQUENCE</scope>
    <source>
        <strain evidence="2">JCM 14359</strain>
    </source>
</reference>
<comment type="caution">
    <text evidence="2">The sequence shown here is derived from an EMBL/GenBank/DDBJ whole genome shotgun (WGS) entry which is preliminary data.</text>
</comment>
<dbReference type="EMBL" id="BMOC01000028">
    <property type="protein sequence ID" value="GGJ16584.1"/>
    <property type="molecule type" value="Genomic_DNA"/>
</dbReference>
<keyword evidence="1" id="KW-0812">Transmembrane</keyword>
<dbReference type="Proteomes" id="UP000653099">
    <property type="component" value="Unassembled WGS sequence"/>
</dbReference>
<protein>
    <submittedName>
        <fullName evidence="2">Uncharacterized protein</fullName>
    </submittedName>
</protein>
<keyword evidence="3" id="KW-1185">Reference proteome</keyword>
<keyword evidence="1" id="KW-0472">Membrane</keyword>
<accession>A0A830ELA0</accession>
<keyword evidence="1" id="KW-1133">Transmembrane helix</keyword>
<dbReference type="OrthoDB" id="55818at2157"/>
<organism evidence="2 3">
    <name type="scientific">Halobellus salinus</name>
    <dbReference type="NCBI Taxonomy" id="931585"/>
    <lineage>
        <taxon>Archaea</taxon>
        <taxon>Methanobacteriati</taxon>
        <taxon>Methanobacteriota</taxon>
        <taxon>Stenosarchaea group</taxon>
        <taxon>Halobacteria</taxon>
        <taxon>Halobacteriales</taxon>
        <taxon>Haloferacaceae</taxon>
        <taxon>Halobellus</taxon>
    </lineage>
</organism>
<evidence type="ECO:0000256" key="1">
    <source>
        <dbReference type="SAM" id="Phobius"/>
    </source>
</evidence>